<sequence>MIPATDPSELPDDWWTAAECAAYLGITRGTWTAYVAREQAPAPERMFGRSPVWRPRTVKSWAASRPRHSK</sequence>
<evidence type="ECO:0000313" key="2">
    <source>
        <dbReference type="Proteomes" id="UP000198210"/>
    </source>
</evidence>
<name>A0A1C5GRA3_9ACTN</name>
<evidence type="ECO:0000313" key="1">
    <source>
        <dbReference type="EMBL" id="SCG36077.1"/>
    </source>
</evidence>
<proteinExistence type="predicted"/>
<reference evidence="1 2" key="1">
    <citation type="submission" date="2016-06" db="EMBL/GenBank/DDBJ databases">
        <authorList>
            <person name="Kjaerup R.B."/>
            <person name="Dalgaard T.S."/>
            <person name="Juul-Madsen H.R."/>
        </authorList>
    </citation>
    <scope>NUCLEOTIDE SEQUENCE [LARGE SCALE GENOMIC DNA]</scope>
    <source>
        <strain evidence="1 2">DSM 45097</strain>
    </source>
</reference>
<organism evidence="1 2">
    <name type="scientific">Micromonospora siamensis</name>
    <dbReference type="NCBI Taxonomy" id="299152"/>
    <lineage>
        <taxon>Bacteria</taxon>
        <taxon>Bacillati</taxon>
        <taxon>Actinomycetota</taxon>
        <taxon>Actinomycetes</taxon>
        <taxon>Micromonosporales</taxon>
        <taxon>Micromonosporaceae</taxon>
        <taxon>Micromonospora</taxon>
    </lineage>
</organism>
<dbReference type="AlphaFoldDB" id="A0A1C5GRA3"/>
<keyword evidence="2" id="KW-1185">Reference proteome</keyword>
<protein>
    <recommendedName>
        <fullName evidence="3">Helix-turn-helix domain-containing protein</fullName>
    </recommendedName>
</protein>
<evidence type="ECO:0008006" key="3">
    <source>
        <dbReference type="Google" id="ProtNLM"/>
    </source>
</evidence>
<gene>
    <name evidence="1" type="ORF">GA0074704_0313</name>
</gene>
<accession>A0A1C5GRA3</accession>
<dbReference type="Proteomes" id="UP000198210">
    <property type="component" value="Chromosome I"/>
</dbReference>
<dbReference type="EMBL" id="LT607751">
    <property type="protein sequence ID" value="SCG36077.1"/>
    <property type="molecule type" value="Genomic_DNA"/>
</dbReference>